<feature type="transmembrane region" description="Helical" evidence="1">
    <location>
        <begin position="7"/>
        <end position="29"/>
    </location>
</feature>
<accession>A0A1G2IHA4</accession>
<keyword evidence="1" id="KW-0472">Membrane</keyword>
<evidence type="ECO:0000313" key="3">
    <source>
        <dbReference type="Proteomes" id="UP000176774"/>
    </source>
</evidence>
<name>A0A1G2IHA4_9BACT</name>
<protein>
    <recommendedName>
        <fullName evidence="4">PEGA domain-containing protein</fullName>
    </recommendedName>
</protein>
<comment type="caution">
    <text evidence="2">The sequence shown here is derived from an EMBL/GenBank/DDBJ whole genome shotgun (WGS) entry which is preliminary data.</text>
</comment>
<keyword evidence="1" id="KW-1133">Transmembrane helix</keyword>
<evidence type="ECO:0000313" key="2">
    <source>
        <dbReference type="EMBL" id="OGZ73568.1"/>
    </source>
</evidence>
<gene>
    <name evidence="2" type="ORF">A2908_00490</name>
</gene>
<dbReference type="Proteomes" id="UP000176774">
    <property type="component" value="Unassembled WGS sequence"/>
</dbReference>
<dbReference type="STRING" id="1802214.A2908_00490"/>
<evidence type="ECO:0008006" key="4">
    <source>
        <dbReference type="Google" id="ProtNLM"/>
    </source>
</evidence>
<evidence type="ECO:0000256" key="1">
    <source>
        <dbReference type="SAM" id="Phobius"/>
    </source>
</evidence>
<keyword evidence="1" id="KW-0812">Transmembrane</keyword>
<dbReference type="EMBL" id="MHPA01000010">
    <property type="protein sequence ID" value="OGZ73568.1"/>
    <property type="molecule type" value="Genomic_DNA"/>
</dbReference>
<dbReference type="AlphaFoldDB" id="A0A1G2IHA4"/>
<sequence length="457" mass="51710">MTKRNRLIVLAICTVLFFIITPYIILYSLGYRVDFKKLRIVATGGIYVKAFPQGVNVIIDSKTNDKTSILSYSVFKQNLLSGVHTVLIKKDGYYDYQKNLTIKENEVEKLEHVILIKKDIPFTLLDSNTDYFYPSPNGNYVLLATITANTAGSKKIDFNILHVTNGQTQSFLLDNLLLSDQISTAIWSEDSSNVLAKIGEHYFLLEPLLPTPKITPLPFLTSSEQATFNPQDADQIFYIKNKNLFAGRSTVPIIKNIIAYQVTQNSIRSLGYDGFLRTANLDGKTTGTVNTRALVIKNKSSYTILSYKNTVWLQEDTLLWTLNQTSGVFEDFYNPVKKVKVSPDGQKILLHNDREILFSYVNSNVPEKIFLNRLSEKVSDAFWLGDHYVVFTFGNNIIISEIDNRGNINTVQLPNIANLPDGKTVDINNPLIYFNQQDKKLYILTGNNLLSSDQLIP</sequence>
<reference evidence="2 3" key="1">
    <citation type="journal article" date="2016" name="Nat. Commun.">
        <title>Thousands of microbial genomes shed light on interconnected biogeochemical processes in an aquifer system.</title>
        <authorList>
            <person name="Anantharaman K."/>
            <person name="Brown C.T."/>
            <person name="Hug L.A."/>
            <person name="Sharon I."/>
            <person name="Castelle C.J."/>
            <person name="Probst A.J."/>
            <person name="Thomas B.C."/>
            <person name="Singh A."/>
            <person name="Wilkins M.J."/>
            <person name="Karaoz U."/>
            <person name="Brodie E.L."/>
            <person name="Williams K.H."/>
            <person name="Hubbard S.S."/>
            <person name="Banfield J.F."/>
        </authorList>
    </citation>
    <scope>NUCLEOTIDE SEQUENCE [LARGE SCALE GENOMIC DNA]</scope>
</reference>
<organism evidence="2 3">
    <name type="scientific">Candidatus Staskawiczbacteria bacterium RIFCSPLOWO2_01_FULL_38_12b</name>
    <dbReference type="NCBI Taxonomy" id="1802214"/>
    <lineage>
        <taxon>Bacteria</taxon>
        <taxon>Candidatus Staskawicziibacteriota</taxon>
    </lineage>
</organism>
<proteinExistence type="predicted"/>